<evidence type="ECO:0000313" key="3">
    <source>
        <dbReference type="Proteomes" id="UP000821866"/>
    </source>
</evidence>
<feature type="compositionally biased region" description="Basic and acidic residues" evidence="1">
    <location>
        <begin position="159"/>
        <end position="171"/>
    </location>
</feature>
<feature type="region of interest" description="Disordered" evidence="1">
    <location>
        <begin position="279"/>
        <end position="316"/>
    </location>
</feature>
<keyword evidence="3" id="KW-1185">Reference proteome</keyword>
<proteinExistence type="predicted"/>
<feature type="compositionally biased region" description="Low complexity" evidence="1">
    <location>
        <begin position="375"/>
        <end position="387"/>
    </location>
</feature>
<feature type="compositionally biased region" description="Polar residues" evidence="1">
    <location>
        <begin position="49"/>
        <end position="61"/>
    </location>
</feature>
<feature type="compositionally biased region" description="Polar residues" evidence="1">
    <location>
        <begin position="291"/>
        <end position="303"/>
    </location>
</feature>
<feature type="compositionally biased region" description="Pro residues" evidence="1">
    <location>
        <begin position="583"/>
        <end position="594"/>
    </location>
</feature>
<reference evidence="2" key="2">
    <citation type="submission" date="2021-09" db="EMBL/GenBank/DDBJ databases">
        <authorList>
            <person name="Jia N."/>
            <person name="Wang J."/>
            <person name="Shi W."/>
            <person name="Du L."/>
            <person name="Sun Y."/>
            <person name="Zhan W."/>
            <person name="Jiang J."/>
            <person name="Wang Q."/>
            <person name="Zhang B."/>
            <person name="Ji P."/>
            <person name="Sakyi L.B."/>
            <person name="Cui X."/>
            <person name="Yuan T."/>
            <person name="Jiang B."/>
            <person name="Yang W."/>
            <person name="Lam T.T.-Y."/>
            <person name="Chang Q."/>
            <person name="Ding S."/>
            <person name="Wang X."/>
            <person name="Zhu J."/>
            <person name="Ruan X."/>
            <person name="Zhao L."/>
            <person name="Wei J."/>
            <person name="Que T."/>
            <person name="Du C."/>
            <person name="Cheng J."/>
            <person name="Dai P."/>
            <person name="Han X."/>
            <person name="Huang E."/>
            <person name="Gao Y."/>
            <person name="Liu J."/>
            <person name="Shao H."/>
            <person name="Ye R."/>
            <person name="Li L."/>
            <person name="Wei W."/>
            <person name="Wang X."/>
            <person name="Wang C."/>
            <person name="Huo Q."/>
            <person name="Li W."/>
            <person name="Guo W."/>
            <person name="Chen H."/>
            <person name="Chen S."/>
            <person name="Zhou L."/>
            <person name="Zhou L."/>
            <person name="Ni X."/>
            <person name="Tian J."/>
            <person name="Zhou Y."/>
            <person name="Sheng Y."/>
            <person name="Liu T."/>
            <person name="Pan Y."/>
            <person name="Xia L."/>
            <person name="Li J."/>
            <person name="Zhao F."/>
            <person name="Cao W."/>
        </authorList>
    </citation>
    <scope>NUCLEOTIDE SEQUENCE</scope>
    <source>
        <strain evidence="2">Rmic-2018</strain>
        <tissue evidence="2">Larvae</tissue>
    </source>
</reference>
<evidence type="ECO:0000313" key="2">
    <source>
        <dbReference type="EMBL" id="KAH8029217.1"/>
    </source>
</evidence>
<evidence type="ECO:0000256" key="1">
    <source>
        <dbReference type="SAM" id="MobiDB-lite"/>
    </source>
</evidence>
<reference evidence="2" key="1">
    <citation type="journal article" date="2020" name="Cell">
        <title>Large-Scale Comparative Analyses of Tick Genomes Elucidate Their Genetic Diversity and Vector Capacities.</title>
        <authorList>
            <consortium name="Tick Genome and Microbiome Consortium (TIGMIC)"/>
            <person name="Jia N."/>
            <person name="Wang J."/>
            <person name="Shi W."/>
            <person name="Du L."/>
            <person name="Sun Y."/>
            <person name="Zhan W."/>
            <person name="Jiang J.F."/>
            <person name="Wang Q."/>
            <person name="Zhang B."/>
            <person name="Ji P."/>
            <person name="Bell-Sakyi L."/>
            <person name="Cui X.M."/>
            <person name="Yuan T.T."/>
            <person name="Jiang B.G."/>
            <person name="Yang W.F."/>
            <person name="Lam T.T."/>
            <person name="Chang Q.C."/>
            <person name="Ding S.J."/>
            <person name="Wang X.J."/>
            <person name="Zhu J.G."/>
            <person name="Ruan X.D."/>
            <person name="Zhao L."/>
            <person name="Wei J.T."/>
            <person name="Ye R.Z."/>
            <person name="Que T.C."/>
            <person name="Du C.H."/>
            <person name="Zhou Y.H."/>
            <person name="Cheng J.X."/>
            <person name="Dai P.F."/>
            <person name="Guo W.B."/>
            <person name="Han X.H."/>
            <person name="Huang E.J."/>
            <person name="Li L.F."/>
            <person name="Wei W."/>
            <person name="Gao Y.C."/>
            <person name="Liu J.Z."/>
            <person name="Shao H.Z."/>
            <person name="Wang X."/>
            <person name="Wang C.C."/>
            <person name="Yang T.C."/>
            <person name="Huo Q.B."/>
            <person name="Li W."/>
            <person name="Chen H.Y."/>
            <person name="Chen S.E."/>
            <person name="Zhou L.G."/>
            <person name="Ni X.B."/>
            <person name="Tian J.H."/>
            <person name="Sheng Y."/>
            <person name="Liu T."/>
            <person name="Pan Y.S."/>
            <person name="Xia L.Y."/>
            <person name="Li J."/>
            <person name="Zhao F."/>
            <person name="Cao W.C."/>
        </authorList>
    </citation>
    <scope>NUCLEOTIDE SEQUENCE</scope>
    <source>
        <strain evidence="2">Rmic-2018</strain>
    </source>
</reference>
<dbReference type="AlphaFoldDB" id="A0A9J6E591"/>
<accession>A0A9J6E591</accession>
<name>A0A9J6E591_RHIMP</name>
<feature type="region of interest" description="Disordered" evidence="1">
    <location>
        <begin position="580"/>
        <end position="606"/>
    </location>
</feature>
<dbReference type="Proteomes" id="UP000821866">
    <property type="component" value="Chromosome 4"/>
</dbReference>
<feature type="region of interest" description="Disordered" evidence="1">
    <location>
        <begin position="430"/>
        <end position="457"/>
    </location>
</feature>
<organism evidence="2 3">
    <name type="scientific">Rhipicephalus microplus</name>
    <name type="common">Cattle tick</name>
    <name type="synonym">Boophilus microplus</name>
    <dbReference type="NCBI Taxonomy" id="6941"/>
    <lineage>
        <taxon>Eukaryota</taxon>
        <taxon>Metazoa</taxon>
        <taxon>Ecdysozoa</taxon>
        <taxon>Arthropoda</taxon>
        <taxon>Chelicerata</taxon>
        <taxon>Arachnida</taxon>
        <taxon>Acari</taxon>
        <taxon>Parasitiformes</taxon>
        <taxon>Ixodida</taxon>
        <taxon>Ixodoidea</taxon>
        <taxon>Ixodidae</taxon>
        <taxon>Rhipicephalinae</taxon>
        <taxon>Rhipicephalus</taxon>
        <taxon>Boophilus</taxon>
    </lineage>
</organism>
<feature type="compositionally biased region" description="Polar residues" evidence="1">
    <location>
        <begin position="17"/>
        <end position="43"/>
    </location>
</feature>
<comment type="caution">
    <text evidence="2">The sequence shown here is derived from an EMBL/GenBank/DDBJ whole genome shotgun (WGS) entry which is preliminary data.</text>
</comment>
<feature type="region of interest" description="Disordered" evidence="1">
    <location>
        <begin position="1"/>
        <end position="61"/>
    </location>
</feature>
<gene>
    <name evidence="2" type="ORF">HPB51_023782</name>
</gene>
<feature type="region of interest" description="Disordered" evidence="1">
    <location>
        <begin position="363"/>
        <end position="394"/>
    </location>
</feature>
<dbReference type="EMBL" id="JABSTU010000006">
    <property type="protein sequence ID" value="KAH8029217.1"/>
    <property type="molecule type" value="Genomic_DNA"/>
</dbReference>
<feature type="region of interest" description="Disordered" evidence="1">
    <location>
        <begin position="158"/>
        <end position="211"/>
    </location>
</feature>
<sequence>MSRTGPRSTRRLRHWSSRSLVTSNTPSLVGSSPRTELDIQTETPVKVSSRMNTSVGENQVNNAENISRSASNTDHCECGSKNAPLKSATKVTNVMESDNMCSHVPGNDSNKRGKDGTQDNKGQLCFKCENNSSTAGKCGRGDSREKACLKCVADSTEGTEDKTQDDRDKPYPKRATGSTTTERDDTQDNTNKACSKRSSESSVGCEDGTRDDGEFVGIKSATISSAGIDSSEDSRNKTCSKCATNFTSRDKNGTQDKAASTKHVKTLDRVSRVSFSHKDREISVRNPDVSVESTTDSDVTMASVSDPDVTKQPMSNAEATGMPMSASLICPNCRSNLGIQVSSVATFRSAQATGAFNLPPFAQAPHGASTQPRGFSAAQPFSAPQASTGAEQEPLMAGTPPFELQVPLDIQLGNMPPSYQHHVPTNAWWPNSTQTPSLLETHGSTEGTQLPPSTSQAPSFTAQVTYNMQMQGYPVDPFMVAAPSPQVRMPSALLMRGAPTPGQQQPFTMAPPFVIGGSTQMPGQFQPPYQMGAPPRVQPPLNAQMYEISVGRQPQYSWPPPSQSQWFSPRIWAGNVVGQPPSSMAPPQTPPGVGIPPSAHFRRGSF</sequence>
<protein>
    <submittedName>
        <fullName evidence="2">Uncharacterized protein</fullName>
    </submittedName>
</protein>